<proteinExistence type="predicted"/>
<name>W4VPJ0_9BACI</name>
<reference evidence="1 2" key="1">
    <citation type="journal article" date="2014" name="Genome Announc.">
        <title>Draft Genome Sequence of the Boron-Tolerant and Moderately Halotolerant Bacterium Gracilibacillus boraciitolerans JCM 21714T.</title>
        <authorList>
            <person name="Ahmed I."/>
            <person name="Oshima K."/>
            <person name="Suda W."/>
            <person name="Kitamura K."/>
            <person name="Iida T."/>
            <person name="Ohmori Y."/>
            <person name="Fujiwara T."/>
            <person name="Hattori M."/>
            <person name="Ohkuma M."/>
        </authorList>
    </citation>
    <scope>NUCLEOTIDE SEQUENCE [LARGE SCALE GENOMIC DNA]</scope>
    <source>
        <strain evidence="1 2">JCM 21714</strain>
    </source>
</reference>
<protein>
    <submittedName>
        <fullName evidence="1">DNA double-strand break repair Rad50 ATPase</fullName>
    </submittedName>
</protein>
<dbReference type="EMBL" id="BAVS01000028">
    <property type="protein sequence ID" value="GAE94664.1"/>
    <property type="molecule type" value="Genomic_DNA"/>
</dbReference>
<dbReference type="AlphaFoldDB" id="W4VPJ0"/>
<dbReference type="STRING" id="1298598.JCM21714_3843"/>
<evidence type="ECO:0000313" key="1">
    <source>
        <dbReference type="EMBL" id="GAE94664.1"/>
    </source>
</evidence>
<keyword evidence="2" id="KW-1185">Reference proteome</keyword>
<sequence length="94" mass="10461">MTVSGLSSKVVTIERVDGKNKNNAQVSVAGGERKDEDWLQEQLKGIDRAQYEAIFSFDAIDLQQIQHVDNQAIHEVLIAIGMSGSDRIYQAEKN</sequence>
<gene>
    <name evidence="1" type="ORF">JCM21714_3843</name>
</gene>
<dbReference type="eggNOG" id="COG4717">
    <property type="taxonomic scope" value="Bacteria"/>
</dbReference>
<organism evidence="1 2">
    <name type="scientific">Gracilibacillus boraciitolerans JCM 21714</name>
    <dbReference type="NCBI Taxonomy" id="1298598"/>
    <lineage>
        <taxon>Bacteria</taxon>
        <taxon>Bacillati</taxon>
        <taxon>Bacillota</taxon>
        <taxon>Bacilli</taxon>
        <taxon>Bacillales</taxon>
        <taxon>Bacillaceae</taxon>
        <taxon>Gracilibacillus</taxon>
    </lineage>
</organism>
<dbReference type="Proteomes" id="UP000019102">
    <property type="component" value="Unassembled WGS sequence"/>
</dbReference>
<evidence type="ECO:0000313" key="2">
    <source>
        <dbReference type="Proteomes" id="UP000019102"/>
    </source>
</evidence>
<comment type="caution">
    <text evidence="1">The sequence shown here is derived from an EMBL/GenBank/DDBJ whole genome shotgun (WGS) entry which is preliminary data.</text>
</comment>
<accession>W4VPJ0</accession>